<evidence type="ECO:0000313" key="8">
    <source>
        <dbReference type="Proteomes" id="UP000589626"/>
    </source>
</evidence>
<keyword evidence="3 6" id="KW-1133">Transmembrane helix</keyword>
<dbReference type="PANTHER" id="PTHR30168:SF0">
    <property type="entry name" value="INNER MEMBRANE PROTEIN"/>
    <property type="match status" value="1"/>
</dbReference>
<name>A0A7W4Z491_9ACTN</name>
<evidence type="ECO:0000256" key="5">
    <source>
        <dbReference type="SAM" id="MobiDB-lite"/>
    </source>
</evidence>
<protein>
    <recommendedName>
        <fullName evidence="9">Peptidase</fullName>
    </recommendedName>
</protein>
<dbReference type="RefSeq" id="WP_183594576.1">
    <property type="nucleotide sequence ID" value="NZ_JACHWR010000003.1"/>
</dbReference>
<dbReference type="Proteomes" id="UP000589626">
    <property type="component" value="Unassembled WGS sequence"/>
</dbReference>
<feature type="transmembrane region" description="Helical" evidence="6">
    <location>
        <begin position="38"/>
        <end position="59"/>
    </location>
</feature>
<evidence type="ECO:0000256" key="1">
    <source>
        <dbReference type="ARBA" id="ARBA00004167"/>
    </source>
</evidence>
<reference evidence="7 8" key="1">
    <citation type="submission" date="2020-08" db="EMBL/GenBank/DDBJ databases">
        <title>Sequencing the genomes of 1000 actinobacteria strains.</title>
        <authorList>
            <person name="Klenk H.-P."/>
        </authorList>
    </citation>
    <scope>NUCLEOTIDE SEQUENCE [LARGE SCALE GENOMIC DNA]</scope>
    <source>
        <strain evidence="7 8">DSM 105498</strain>
    </source>
</reference>
<accession>A0A7W4Z491</accession>
<feature type="compositionally biased region" description="Gly residues" evidence="5">
    <location>
        <begin position="19"/>
        <end position="34"/>
    </location>
</feature>
<dbReference type="InterPro" id="IPR007343">
    <property type="entry name" value="Uncharacterised_pept_Zn_put"/>
</dbReference>
<keyword evidence="8" id="KW-1185">Reference proteome</keyword>
<evidence type="ECO:0000256" key="3">
    <source>
        <dbReference type="ARBA" id="ARBA00022989"/>
    </source>
</evidence>
<keyword evidence="4 6" id="KW-0472">Membrane</keyword>
<dbReference type="GO" id="GO:0016020">
    <property type="term" value="C:membrane"/>
    <property type="evidence" value="ECO:0007669"/>
    <property type="project" value="UniProtKB-SubCell"/>
</dbReference>
<evidence type="ECO:0000313" key="7">
    <source>
        <dbReference type="EMBL" id="MBB3044656.1"/>
    </source>
</evidence>
<feature type="region of interest" description="Disordered" evidence="5">
    <location>
        <begin position="1"/>
        <end position="34"/>
    </location>
</feature>
<evidence type="ECO:0000256" key="4">
    <source>
        <dbReference type="ARBA" id="ARBA00023136"/>
    </source>
</evidence>
<sequence length="308" mass="32236">MRFNPKARLDARRTSDAGRGAGGRSAGRSGGIPVPGGLAGGGVGGLLVVLVIVGLSMVLGGGDSPTAYDTGRMADTDRYASCETGDDANRSADCARVAVENSLYDYWSSTLPEQSATAFTPERSLRTFSGAVSTGCGSASADVGPFYCPVDQTIYLDRTFFADVLQDRLAGPSGAFVEPYVLAHEYGHHVQNLLGTMGRVRTQQGARSDAVRLELQADCYAGMWAGSATGTQDAQGAVLISDLTRQDVEQAIAAATAVGDDRIQSSSGGQVDPDSWTHGSARQRVEWFTRGYREGTLDACDTFAPGAL</sequence>
<evidence type="ECO:0008006" key="9">
    <source>
        <dbReference type="Google" id="ProtNLM"/>
    </source>
</evidence>
<evidence type="ECO:0000256" key="2">
    <source>
        <dbReference type="ARBA" id="ARBA00022692"/>
    </source>
</evidence>
<comment type="subcellular location">
    <subcellularLocation>
        <location evidence="1">Membrane</location>
        <topology evidence="1">Single-pass membrane protein</topology>
    </subcellularLocation>
</comment>
<proteinExistence type="predicted"/>
<keyword evidence="2 6" id="KW-0812">Transmembrane</keyword>
<dbReference type="AlphaFoldDB" id="A0A7W4Z491"/>
<dbReference type="PANTHER" id="PTHR30168">
    <property type="entry name" value="PUTATIVE MEMBRANE PROTEIN YPFJ"/>
    <property type="match status" value="1"/>
</dbReference>
<evidence type="ECO:0000256" key="6">
    <source>
        <dbReference type="SAM" id="Phobius"/>
    </source>
</evidence>
<feature type="compositionally biased region" description="Basic and acidic residues" evidence="5">
    <location>
        <begin position="7"/>
        <end position="16"/>
    </location>
</feature>
<organism evidence="7 8">
    <name type="scientific">Nocardioides soli</name>
    <dbReference type="NCBI Taxonomy" id="1036020"/>
    <lineage>
        <taxon>Bacteria</taxon>
        <taxon>Bacillati</taxon>
        <taxon>Actinomycetota</taxon>
        <taxon>Actinomycetes</taxon>
        <taxon>Propionibacteriales</taxon>
        <taxon>Nocardioidaceae</taxon>
        <taxon>Nocardioides</taxon>
    </lineage>
</organism>
<dbReference type="Pfam" id="PF04228">
    <property type="entry name" value="Zn_peptidase"/>
    <property type="match status" value="1"/>
</dbReference>
<comment type="caution">
    <text evidence="7">The sequence shown here is derived from an EMBL/GenBank/DDBJ whole genome shotgun (WGS) entry which is preliminary data.</text>
</comment>
<dbReference type="EMBL" id="JACHWR010000003">
    <property type="protein sequence ID" value="MBB3044656.1"/>
    <property type="molecule type" value="Genomic_DNA"/>
</dbReference>
<gene>
    <name evidence="7" type="ORF">FHU40_004493</name>
</gene>